<reference evidence="1 2" key="1">
    <citation type="submission" date="2020-08" db="EMBL/GenBank/DDBJ databases">
        <title>Sequencing the genomes of 1000 actinobacteria strains.</title>
        <authorList>
            <person name="Klenk H.-P."/>
        </authorList>
    </citation>
    <scope>NUCLEOTIDE SEQUENCE [LARGE SCALE GENOMIC DNA]</scope>
    <source>
        <strain evidence="1 2">DSM 43582</strain>
    </source>
</reference>
<protein>
    <submittedName>
        <fullName evidence="1">Uncharacterized protein</fullName>
    </submittedName>
</protein>
<dbReference type="Proteomes" id="UP000540412">
    <property type="component" value="Unassembled WGS sequence"/>
</dbReference>
<name>A0A7W9PKK2_9NOCA</name>
<sequence length="351" mass="38170">MSIEHHYSSRLGARHTNSSRMGVCARIAGLIAGLTLAFGPTPVAQADDAVTLCRVDALEPAREQTVRVSEVEAAALLAVTPAYSGPCADYGQSANLGNGRITAYSQTDSAGTPLVIGLAATDSVYDALPYDPPSSGLYCYDKNADGTVDPHHECAGGHEHALPLPENLARRDDMPFTYVLANWNPHGHVPAGVWDTAHFDVHFYLNDNAERLAIRPGPCLQMTACADYALGKNLPAAKYRPPSYADLDAIEPAMGQHLINTTTPELNGGPFTHTFIYGSWNGEITFYEPMVNLDQYNGLRSGAIGDACTPIEQPRAWQQAGWYPTRYCLRHRANRSETLTTLEEFVYREAS</sequence>
<gene>
    <name evidence="1" type="ORF">BJY24_006236</name>
</gene>
<accession>A0A7W9PKK2</accession>
<evidence type="ECO:0000313" key="2">
    <source>
        <dbReference type="Proteomes" id="UP000540412"/>
    </source>
</evidence>
<evidence type="ECO:0000313" key="1">
    <source>
        <dbReference type="EMBL" id="MBB5917324.1"/>
    </source>
</evidence>
<comment type="caution">
    <text evidence="1">The sequence shown here is derived from an EMBL/GenBank/DDBJ whole genome shotgun (WGS) entry which is preliminary data.</text>
</comment>
<dbReference type="AlphaFoldDB" id="A0A7W9PKK2"/>
<keyword evidence="2" id="KW-1185">Reference proteome</keyword>
<organism evidence="1 2">
    <name type="scientific">Nocardia transvalensis</name>
    <dbReference type="NCBI Taxonomy" id="37333"/>
    <lineage>
        <taxon>Bacteria</taxon>
        <taxon>Bacillati</taxon>
        <taxon>Actinomycetota</taxon>
        <taxon>Actinomycetes</taxon>
        <taxon>Mycobacteriales</taxon>
        <taxon>Nocardiaceae</taxon>
        <taxon>Nocardia</taxon>
    </lineage>
</organism>
<dbReference type="RefSeq" id="WP_157185692.1">
    <property type="nucleotide sequence ID" value="NZ_JACHIT010000002.1"/>
</dbReference>
<proteinExistence type="predicted"/>
<dbReference type="EMBL" id="JACHIT010000002">
    <property type="protein sequence ID" value="MBB5917324.1"/>
    <property type="molecule type" value="Genomic_DNA"/>
</dbReference>